<accession>A0A1Z3HSL6</accession>
<proteinExistence type="predicted"/>
<dbReference type="Proteomes" id="UP000191901">
    <property type="component" value="Chromosome"/>
</dbReference>
<protein>
    <submittedName>
        <fullName evidence="1">Uncharacterized protein</fullName>
    </submittedName>
</protein>
<dbReference type="STRING" id="1641165.XM38_17310"/>
<name>A0A1Z3HSL6_9CYAN</name>
<evidence type="ECO:0000313" key="1">
    <source>
        <dbReference type="EMBL" id="ASC73303.1"/>
    </source>
</evidence>
<sequence>MKDLRSRLKPSQETFAGLLSTAVQSLTLASPEAQTICYVYPDGRVIVAQLHSHSPRLIGASHAAP</sequence>
<keyword evidence="2" id="KW-1185">Reference proteome</keyword>
<evidence type="ECO:0000313" key="2">
    <source>
        <dbReference type="Proteomes" id="UP000191901"/>
    </source>
</evidence>
<reference evidence="1 2" key="1">
    <citation type="journal article" date="2016" name="Biochim. Biophys. Acta">
        <title>Characterization of red-shifted phycobilisomes isolated from the chlorophyll f-containing cyanobacterium Halomicronema hongdechloris.</title>
        <authorList>
            <person name="Li Y."/>
            <person name="Lin Y."/>
            <person name="Garvey C.J."/>
            <person name="Birch D."/>
            <person name="Corkery R.W."/>
            <person name="Loughlin P.C."/>
            <person name="Scheer H."/>
            <person name="Willows R.D."/>
            <person name="Chen M."/>
        </authorList>
    </citation>
    <scope>NUCLEOTIDE SEQUENCE [LARGE SCALE GENOMIC DNA]</scope>
    <source>
        <strain evidence="1 2">C2206</strain>
    </source>
</reference>
<gene>
    <name evidence="1" type="ORF">XM38_042670</name>
</gene>
<organism evidence="1 2">
    <name type="scientific">Halomicronema hongdechloris C2206</name>
    <dbReference type="NCBI Taxonomy" id="1641165"/>
    <lineage>
        <taxon>Bacteria</taxon>
        <taxon>Bacillati</taxon>
        <taxon>Cyanobacteriota</taxon>
        <taxon>Cyanophyceae</taxon>
        <taxon>Nodosilineales</taxon>
        <taxon>Nodosilineaceae</taxon>
        <taxon>Halomicronema</taxon>
    </lineage>
</organism>
<dbReference type="EMBL" id="CP021983">
    <property type="protein sequence ID" value="ASC73303.1"/>
    <property type="molecule type" value="Genomic_DNA"/>
</dbReference>
<dbReference type="KEGG" id="hhg:XM38_042670"/>
<dbReference type="AlphaFoldDB" id="A0A1Z3HSL6"/>